<evidence type="ECO:0000313" key="7">
    <source>
        <dbReference type="EMBL" id="RZU45318.1"/>
    </source>
</evidence>
<dbReference type="OrthoDB" id="5792512at2"/>
<dbReference type="AlphaFoldDB" id="A0A4Q7Z4V2"/>
<accession>A0A4Q7Z4V2</accession>
<dbReference type="PANTHER" id="PTHR21716:SF64">
    <property type="entry name" value="AI-2 TRANSPORT PROTEIN TQSA"/>
    <property type="match status" value="1"/>
</dbReference>
<name>A0A4Q7Z4V2_9GAMM</name>
<keyword evidence="8" id="KW-1185">Reference proteome</keyword>
<feature type="transmembrane region" description="Helical" evidence="6">
    <location>
        <begin position="153"/>
        <end position="172"/>
    </location>
</feature>
<keyword evidence="4 6" id="KW-1133">Transmembrane helix</keyword>
<dbReference type="InterPro" id="IPR002549">
    <property type="entry name" value="AI-2E-like"/>
</dbReference>
<feature type="transmembrane region" description="Helical" evidence="6">
    <location>
        <begin position="308"/>
        <end position="338"/>
    </location>
</feature>
<feature type="transmembrane region" description="Helical" evidence="6">
    <location>
        <begin position="212"/>
        <end position="240"/>
    </location>
</feature>
<evidence type="ECO:0000313" key="8">
    <source>
        <dbReference type="Proteomes" id="UP000292423"/>
    </source>
</evidence>
<evidence type="ECO:0000256" key="5">
    <source>
        <dbReference type="ARBA" id="ARBA00023136"/>
    </source>
</evidence>
<evidence type="ECO:0000256" key="4">
    <source>
        <dbReference type="ARBA" id="ARBA00022989"/>
    </source>
</evidence>
<feature type="transmembrane region" description="Helical" evidence="6">
    <location>
        <begin position="274"/>
        <end position="296"/>
    </location>
</feature>
<evidence type="ECO:0000256" key="1">
    <source>
        <dbReference type="ARBA" id="ARBA00004141"/>
    </source>
</evidence>
<dbReference type="Pfam" id="PF01594">
    <property type="entry name" value="AI-2E_transport"/>
    <property type="match status" value="1"/>
</dbReference>
<sequence length="368" mass="40825">MNPSLNRWPVFAIAALLVWLVWALQSILMPFLAGALLAYLCNPLVNRLMSSFKVKRPVAVTMVFSSLLISLSISLILLLPPLWRQFIYLESRLPSLLRWVNRQAIPWLEKTFHTDIDRLDMDLISTWLASYWQEAGTAAGNVLTRVAQSSMDILSLAGLLALIPVVMFYLLLDWDKLIQNIRELIPRQHEPVVGRIAAECDEVLAAFIRGQFIVMLLLGIVYAGGLQLIGLKLGIIIGLLAGLGSIIPYFGFIIGILSASVSVLFQFGFDVDHLLLVGLVFMIGQVLEGWVLQPYFIGDKIGLPPVTVIFAIMAGGQLFGLVGMLLALPVAAIIMVLLRHAHDSYRNSHFYQRTDRLDATDSSQDADS</sequence>
<comment type="caution">
    <text evidence="7">The sequence shown here is derived from an EMBL/GenBank/DDBJ whole genome shotgun (WGS) entry which is preliminary data.</text>
</comment>
<feature type="transmembrane region" description="Helical" evidence="6">
    <location>
        <begin position="12"/>
        <end position="37"/>
    </location>
</feature>
<keyword evidence="5 6" id="KW-0472">Membrane</keyword>
<reference evidence="7 8" key="1">
    <citation type="submission" date="2019-02" db="EMBL/GenBank/DDBJ databases">
        <title>Genomic Encyclopedia of Type Strains, Phase IV (KMG-IV): sequencing the most valuable type-strain genomes for metagenomic binning, comparative biology and taxonomic classification.</title>
        <authorList>
            <person name="Goeker M."/>
        </authorList>
    </citation>
    <scope>NUCLEOTIDE SEQUENCE [LARGE SCALE GENOMIC DNA]</scope>
    <source>
        <strain evidence="7 8">DSM 105135</strain>
    </source>
</reference>
<comment type="subcellular location">
    <subcellularLocation>
        <location evidence="1">Membrane</location>
        <topology evidence="1">Multi-pass membrane protein</topology>
    </subcellularLocation>
</comment>
<dbReference type="RefSeq" id="WP_130413529.1">
    <property type="nucleotide sequence ID" value="NZ_SHKX01000012.1"/>
</dbReference>
<proteinExistence type="inferred from homology"/>
<evidence type="ECO:0000256" key="6">
    <source>
        <dbReference type="SAM" id="Phobius"/>
    </source>
</evidence>
<dbReference type="PANTHER" id="PTHR21716">
    <property type="entry name" value="TRANSMEMBRANE PROTEIN"/>
    <property type="match status" value="1"/>
</dbReference>
<dbReference type="Proteomes" id="UP000292423">
    <property type="component" value="Unassembled WGS sequence"/>
</dbReference>
<dbReference type="GO" id="GO:0016020">
    <property type="term" value="C:membrane"/>
    <property type="evidence" value="ECO:0007669"/>
    <property type="project" value="UniProtKB-SubCell"/>
</dbReference>
<organism evidence="7 8">
    <name type="scientific">Fluviicoccus keumensis</name>
    <dbReference type="NCBI Taxonomy" id="1435465"/>
    <lineage>
        <taxon>Bacteria</taxon>
        <taxon>Pseudomonadati</taxon>
        <taxon>Pseudomonadota</taxon>
        <taxon>Gammaproteobacteria</taxon>
        <taxon>Moraxellales</taxon>
        <taxon>Moraxellaceae</taxon>
        <taxon>Fluviicoccus</taxon>
    </lineage>
</organism>
<protein>
    <submittedName>
        <fullName evidence="7">Putative PurR-regulated permease PerM</fullName>
    </submittedName>
</protein>
<evidence type="ECO:0000256" key="3">
    <source>
        <dbReference type="ARBA" id="ARBA00022692"/>
    </source>
</evidence>
<evidence type="ECO:0000256" key="2">
    <source>
        <dbReference type="ARBA" id="ARBA00009773"/>
    </source>
</evidence>
<feature type="transmembrane region" description="Helical" evidence="6">
    <location>
        <begin position="58"/>
        <end position="83"/>
    </location>
</feature>
<comment type="similarity">
    <text evidence="2">Belongs to the autoinducer-2 exporter (AI-2E) (TC 2.A.86) family.</text>
</comment>
<gene>
    <name evidence="7" type="ORF">EV700_2137</name>
</gene>
<feature type="transmembrane region" description="Helical" evidence="6">
    <location>
        <begin position="246"/>
        <end position="267"/>
    </location>
</feature>
<dbReference type="EMBL" id="SHKX01000012">
    <property type="protein sequence ID" value="RZU45318.1"/>
    <property type="molecule type" value="Genomic_DNA"/>
</dbReference>
<dbReference type="GO" id="GO:0055085">
    <property type="term" value="P:transmembrane transport"/>
    <property type="evidence" value="ECO:0007669"/>
    <property type="project" value="TreeGrafter"/>
</dbReference>
<keyword evidence="3 6" id="KW-0812">Transmembrane</keyword>